<dbReference type="AlphaFoldDB" id="A0A3N4Z1G3"/>
<dbReference type="SUPFAM" id="SSF55961">
    <property type="entry name" value="Bet v1-like"/>
    <property type="match status" value="1"/>
</dbReference>
<dbReference type="Gene3D" id="3.30.530.20">
    <property type="match status" value="1"/>
</dbReference>
<organism evidence="1 2">
    <name type="scientific">Georgenia muralis</name>
    <dbReference type="NCBI Taxonomy" id="154117"/>
    <lineage>
        <taxon>Bacteria</taxon>
        <taxon>Bacillati</taxon>
        <taxon>Actinomycetota</taxon>
        <taxon>Actinomycetes</taxon>
        <taxon>Micrococcales</taxon>
        <taxon>Bogoriellaceae</taxon>
        <taxon>Georgenia</taxon>
    </lineage>
</organism>
<protein>
    <recommendedName>
        <fullName evidence="3">Polyketide cyclase/dehydrase/lipid transport protein</fullName>
    </recommendedName>
</protein>
<evidence type="ECO:0008006" key="3">
    <source>
        <dbReference type="Google" id="ProtNLM"/>
    </source>
</evidence>
<dbReference type="RefSeq" id="WP_211338676.1">
    <property type="nucleotide sequence ID" value="NZ_RKRA01000001.1"/>
</dbReference>
<comment type="caution">
    <text evidence="1">The sequence shown here is derived from an EMBL/GenBank/DDBJ whole genome shotgun (WGS) entry which is preliminary data.</text>
</comment>
<dbReference type="Proteomes" id="UP000280726">
    <property type="component" value="Unassembled WGS sequence"/>
</dbReference>
<keyword evidence="2" id="KW-1185">Reference proteome</keyword>
<evidence type="ECO:0000313" key="2">
    <source>
        <dbReference type="Proteomes" id="UP000280726"/>
    </source>
</evidence>
<proteinExistence type="predicted"/>
<dbReference type="EMBL" id="RKRA01000001">
    <property type="protein sequence ID" value="RPF25654.1"/>
    <property type="molecule type" value="Genomic_DNA"/>
</dbReference>
<reference evidence="1 2" key="1">
    <citation type="submission" date="2018-11" db="EMBL/GenBank/DDBJ databases">
        <title>Sequencing the genomes of 1000 actinobacteria strains.</title>
        <authorList>
            <person name="Klenk H.-P."/>
        </authorList>
    </citation>
    <scope>NUCLEOTIDE SEQUENCE [LARGE SCALE GENOMIC DNA]</scope>
    <source>
        <strain evidence="1 2">DSM 14418</strain>
    </source>
</reference>
<evidence type="ECO:0000313" key="1">
    <source>
        <dbReference type="EMBL" id="RPF25654.1"/>
    </source>
</evidence>
<accession>A0A3N4Z1G3</accession>
<gene>
    <name evidence="1" type="ORF">EDD32_0055</name>
</gene>
<name>A0A3N4Z1G3_9MICO</name>
<dbReference type="InterPro" id="IPR023393">
    <property type="entry name" value="START-like_dom_sf"/>
</dbReference>
<sequence length="233" mass="24740">MDVGRSVRANLRGAVEVAGHLLAAPLLRRRHATWGATPAEVRGALPGDELLAPGASATTRAITVAAPPERVWPWLVQVGQGRGGFYSFQRLENLARCRIRNVDRILPHLQTLAAGDDVRLAATAPPLRVARLEPERDLVLAGGPAGGPAVGRWSLHVRPLPEGRSRLVERVSFAPASAAPVRLLARLGVLEAVPFVMGREMLRNIRALAERSSPGARARGAASEVPVVGPVLA</sequence>